<evidence type="ECO:0000256" key="4">
    <source>
        <dbReference type="PROSITE-ProRule" id="PRU00335"/>
    </source>
</evidence>
<dbReference type="InterPro" id="IPR009057">
    <property type="entry name" value="Homeodomain-like_sf"/>
</dbReference>
<name>B2IF84_BEII9</name>
<dbReference type="Pfam" id="PF00440">
    <property type="entry name" value="TetR_N"/>
    <property type="match status" value="1"/>
</dbReference>
<dbReference type="InterPro" id="IPR001647">
    <property type="entry name" value="HTH_TetR"/>
</dbReference>
<accession>B2IF84</accession>
<feature type="DNA-binding region" description="H-T-H motif" evidence="4">
    <location>
        <begin position="35"/>
        <end position="54"/>
    </location>
</feature>
<proteinExistence type="predicted"/>
<dbReference type="Proteomes" id="UP000001695">
    <property type="component" value="Chromosome"/>
</dbReference>
<dbReference type="AlphaFoldDB" id="B2IF84"/>
<dbReference type="PRINTS" id="PR00455">
    <property type="entry name" value="HTHTETR"/>
</dbReference>
<reference evidence="7" key="1">
    <citation type="submission" date="2008-03" db="EMBL/GenBank/DDBJ databases">
        <title>Complete sequence of chromosome of Beijerinckia indica subsp. indica ATCC 9039.</title>
        <authorList>
            <consortium name="US DOE Joint Genome Institute"/>
            <person name="Copeland A."/>
            <person name="Lucas S."/>
            <person name="Lapidus A."/>
            <person name="Glavina del Rio T."/>
            <person name="Dalin E."/>
            <person name="Tice H."/>
            <person name="Bruce D."/>
            <person name="Goodwin L."/>
            <person name="Pitluck S."/>
            <person name="LaButti K."/>
            <person name="Schmutz J."/>
            <person name="Larimer F."/>
            <person name="Land M."/>
            <person name="Hauser L."/>
            <person name="Kyrpides N."/>
            <person name="Mikhailova N."/>
            <person name="Dunfield P.F."/>
            <person name="Dedysh S.N."/>
            <person name="Liesack W."/>
            <person name="Saw J.H."/>
            <person name="Alam M."/>
            <person name="Chen Y."/>
            <person name="Murrell J.C."/>
            <person name="Richardson P."/>
        </authorList>
    </citation>
    <scope>NUCLEOTIDE SEQUENCE [LARGE SCALE GENOMIC DNA]</scope>
    <source>
        <strain evidence="7">ATCC 9039 / DSM 1715 / NCIMB 8712</strain>
    </source>
</reference>
<dbReference type="eggNOG" id="COG1309">
    <property type="taxonomic scope" value="Bacteria"/>
</dbReference>
<dbReference type="Gene3D" id="1.10.10.60">
    <property type="entry name" value="Homeodomain-like"/>
    <property type="match status" value="1"/>
</dbReference>
<keyword evidence="2 4" id="KW-0238">DNA-binding</keyword>
<dbReference type="OrthoDB" id="5292901at2"/>
<dbReference type="RefSeq" id="WP_012385005.1">
    <property type="nucleotide sequence ID" value="NC_010581.1"/>
</dbReference>
<dbReference type="EMBL" id="CP001016">
    <property type="protein sequence ID" value="ACB95649.1"/>
    <property type="molecule type" value="Genomic_DNA"/>
</dbReference>
<dbReference type="SUPFAM" id="SSF46689">
    <property type="entry name" value="Homeodomain-like"/>
    <property type="match status" value="1"/>
</dbReference>
<dbReference type="Pfam" id="PF14246">
    <property type="entry name" value="TetR_C_7"/>
    <property type="match status" value="1"/>
</dbReference>
<dbReference type="HOGENOM" id="CLU_069356_27_0_5"/>
<dbReference type="FunFam" id="1.10.10.60:FF:000141">
    <property type="entry name" value="TetR family transcriptional regulator"/>
    <property type="match status" value="1"/>
</dbReference>
<evidence type="ECO:0000256" key="1">
    <source>
        <dbReference type="ARBA" id="ARBA00023015"/>
    </source>
</evidence>
<keyword evidence="7" id="KW-1185">Reference proteome</keyword>
<dbReference type="PROSITE" id="PS50977">
    <property type="entry name" value="HTH_TETR_2"/>
    <property type="match status" value="1"/>
</dbReference>
<protein>
    <submittedName>
        <fullName evidence="6">Transcriptional regulator, TetR family</fullName>
    </submittedName>
</protein>
<dbReference type="InterPro" id="IPR050109">
    <property type="entry name" value="HTH-type_TetR-like_transc_reg"/>
</dbReference>
<dbReference type="GO" id="GO:0000976">
    <property type="term" value="F:transcription cis-regulatory region binding"/>
    <property type="evidence" value="ECO:0007669"/>
    <property type="project" value="TreeGrafter"/>
</dbReference>
<sequence length="208" mass="22907">MRPLEHRVPRGQKRREEIAAIAEQIFLELGFAETTMQIVATRAGASKETLYRHFGCKAELFSEVMNARCQRFMTGAAEVCAHENDPATVLAAIGSALLDLILSPNGLAMYRIVVTETVRTPELGHIFFNLGPNRLLAQVSDYLKSMTAAGKLNCPQPVLAAKLFLGAVSSSHQMRELAIPGVEIIGEEEKKMYVDEAVAMFLARYGRP</sequence>
<evidence type="ECO:0000313" key="6">
    <source>
        <dbReference type="EMBL" id="ACB95649.1"/>
    </source>
</evidence>
<dbReference type="InterPro" id="IPR039536">
    <property type="entry name" value="TetR_C_Proteobacteria"/>
</dbReference>
<evidence type="ECO:0000259" key="5">
    <source>
        <dbReference type="PROSITE" id="PS50977"/>
    </source>
</evidence>
<dbReference type="GO" id="GO:0003700">
    <property type="term" value="F:DNA-binding transcription factor activity"/>
    <property type="evidence" value="ECO:0007669"/>
    <property type="project" value="TreeGrafter"/>
</dbReference>
<evidence type="ECO:0000256" key="2">
    <source>
        <dbReference type="ARBA" id="ARBA00023125"/>
    </source>
</evidence>
<organism evidence="6 7">
    <name type="scientific">Beijerinckia indica subsp. indica (strain ATCC 9039 / DSM 1715 / NCIMB 8712)</name>
    <dbReference type="NCBI Taxonomy" id="395963"/>
    <lineage>
        <taxon>Bacteria</taxon>
        <taxon>Pseudomonadati</taxon>
        <taxon>Pseudomonadota</taxon>
        <taxon>Alphaproteobacteria</taxon>
        <taxon>Hyphomicrobiales</taxon>
        <taxon>Beijerinckiaceae</taxon>
        <taxon>Beijerinckia</taxon>
    </lineage>
</organism>
<evidence type="ECO:0000313" key="7">
    <source>
        <dbReference type="Proteomes" id="UP000001695"/>
    </source>
</evidence>
<keyword evidence="3" id="KW-0804">Transcription</keyword>
<dbReference type="STRING" id="395963.Bind_2027"/>
<feature type="domain" description="HTH tetR-type" evidence="5">
    <location>
        <begin position="12"/>
        <end position="72"/>
    </location>
</feature>
<keyword evidence="1" id="KW-0805">Transcription regulation</keyword>
<gene>
    <name evidence="6" type="ordered locus">Bind_2027</name>
</gene>
<dbReference type="Gene3D" id="1.10.357.10">
    <property type="entry name" value="Tetracycline Repressor, domain 2"/>
    <property type="match status" value="1"/>
</dbReference>
<dbReference type="PANTHER" id="PTHR30055:SF146">
    <property type="entry name" value="HTH-TYPE TRANSCRIPTIONAL DUAL REGULATOR CECR"/>
    <property type="match status" value="1"/>
</dbReference>
<dbReference type="KEGG" id="bid:Bind_2027"/>
<dbReference type="PANTHER" id="PTHR30055">
    <property type="entry name" value="HTH-TYPE TRANSCRIPTIONAL REGULATOR RUTR"/>
    <property type="match status" value="1"/>
</dbReference>
<reference evidence="6 7" key="2">
    <citation type="journal article" date="2010" name="J. Bacteriol.">
        <title>Complete genome sequence of Beijerinckia indica subsp. indica.</title>
        <authorList>
            <person name="Tamas I."/>
            <person name="Dedysh S.N."/>
            <person name="Liesack W."/>
            <person name="Stott M.B."/>
            <person name="Alam M."/>
            <person name="Murrell J.C."/>
            <person name="Dunfield P.F."/>
        </authorList>
    </citation>
    <scope>NUCLEOTIDE SEQUENCE [LARGE SCALE GENOMIC DNA]</scope>
    <source>
        <strain evidence="7">ATCC 9039 / DSM 1715 / NCIMB 8712</strain>
    </source>
</reference>
<evidence type="ECO:0000256" key="3">
    <source>
        <dbReference type="ARBA" id="ARBA00023163"/>
    </source>
</evidence>